<feature type="transmembrane region" description="Helical" evidence="9">
    <location>
        <begin position="46"/>
        <end position="66"/>
    </location>
</feature>
<feature type="transmembrane region" description="Helical" evidence="9">
    <location>
        <begin position="158"/>
        <end position="182"/>
    </location>
</feature>
<feature type="transmembrane region" description="Helical" evidence="9">
    <location>
        <begin position="341"/>
        <end position="359"/>
    </location>
</feature>
<keyword evidence="7 9" id="KW-1133">Transmembrane helix</keyword>
<evidence type="ECO:0000256" key="2">
    <source>
        <dbReference type="ARBA" id="ARBA00008583"/>
    </source>
</evidence>
<dbReference type="Gene3D" id="1.20.1740.10">
    <property type="entry name" value="Amino acid/polyamine transporter I"/>
    <property type="match status" value="1"/>
</dbReference>
<evidence type="ECO:0000256" key="7">
    <source>
        <dbReference type="ARBA" id="ARBA00022989"/>
    </source>
</evidence>
<keyword evidence="12" id="KW-1185">Reference proteome</keyword>
<accession>N1V8Z9</accession>
<keyword evidence="6" id="KW-0029">Amino-acid transport</keyword>
<reference evidence="11 12" key="1">
    <citation type="journal article" date="2013" name="Genome Announc.">
        <title>Draft Genome Sequence of Arthrobacter crystallopoietes Strain BAB-32, Revealing Genes for Bioremediation.</title>
        <authorList>
            <person name="Joshi M.N."/>
            <person name="Pandit A.S."/>
            <person name="Sharma A."/>
            <person name="Pandya R.V."/>
            <person name="Desai S.M."/>
            <person name="Saxena A.K."/>
            <person name="Bagatharia S.B."/>
        </authorList>
    </citation>
    <scope>NUCLEOTIDE SEQUENCE [LARGE SCALE GENOMIC DNA]</scope>
    <source>
        <strain evidence="11 12">BAB-32</strain>
    </source>
</reference>
<evidence type="ECO:0000259" key="10">
    <source>
        <dbReference type="Pfam" id="PF00324"/>
    </source>
</evidence>
<gene>
    <name evidence="11" type="ORF">D477_008168</name>
</gene>
<comment type="similarity">
    <text evidence="2">Belongs to the amino acid-polyamine-organocation (APC) superfamily. Amino acid transporter (AAT) (TC 2.A.3.1) family.</text>
</comment>
<protein>
    <submittedName>
        <fullName evidence="11">D-serine/D-alanine/glycine transporter CycA</fullName>
    </submittedName>
</protein>
<sequence length="487" mass="52603">MKTDPVSPEQAPHLERQLSNRHIQLIAIGGAIGTGLFMGSGKTISAAGPSVIFVYMIIGFMLFFVMRAMGELLLSNLNYKSFSDFAADLLGPWAGFFTGWTYWFCWVVTGIADVIAIAGYASELAPGIPLWIPGLLTVAILLVLNLPTVKAFGETEFWFALIKIIAIVALIVTGLVMIFTGFESDAGPAGFSNLWSHGGFFPQEFMGFVAGFQIAVFAFVGIELVGTTAAEAKNPERNLPKAINSIPVRVLLFYVGALIILMAVTPWTEFEAGRSPFIGMFSLAGLGMAATVVNLVVLTSAMSSANSGIYSTSRMVYGLAQEGDAPSVFAKLSSRKVPRNALFLSCVLLLSGIVLLYSGESIGQAFGMVTTVSAVCFMFVWSIILASYLVYRKRRAHLHAASKFKMPGGVVMVWVVFAFFAFVLWALTTQPDTLTALLVTPVWFVVLGIAWALLRRRPVHMAREEAFKAQLAGEQQAATEPAPAGKR</sequence>
<evidence type="ECO:0000256" key="1">
    <source>
        <dbReference type="ARBA" id="ARBA00004651"/>
    </source>
</evidence>
<feature type="transmembrane region" description="Helical" evidence="9">
    <location>
        <begin position="128"/>
        <end position="146"/>
    </location>
</feature>
<dbReference type="Proteomes" id="UP000010729">
    <property type="component" value="Unassembled WGS sequence"/>
</dbReference>
<keyword evidence="3" id="KW-0813">Transport</keyword>
<evidence type="ECO:0000313" key="11">
    <source>
        <dbReference type="EMBL" id="EMY34728.1"/>
    </source>
</evidence>
<dbReference type="InterPro" id="IPR004840">
    <property type="entry name" value="Amino_acid_permease_CS"/>
</dbReference>
<feature type="transmembrane region" description="Helical" evidence="9">
    <location>
        <begin position="277"/>
        <end position="298"/>
    </location>
</feature>
<dbReference type="FunFam" id="1.20.1740.10:FF:000001">
    <property type="entry name" value="Amino acid permease"/>
    <property type="match status" value="1"/>
</dbReference>
<keyword evidence="8 9" id="KW-0472">Membrane</keyword>
<feature type="transmembrane region" description="Helical" evidence="9">
    <location>
        <begin position="23"/>
        <end position="40"/>
    </location>
</feature>
<comment type="caution">
    <text evidence="11">The sequence shown here is derived from an EMBL/GenBank/DDBJ whole genome shotgun (WGS) entry which is preliminary data.</text>
</comment>
<dbReference type="PIRSF" id="PIRSF006060">
    <property type="entry name" value="AA_transporter"/>
    <property type="match status" value="1"/>
</dbReference>
<name>N1V8Z9_9MICC</name>
<evidence type="ECO:0000256" key="8">
    <source>
        <dbReference type="ARBA" id="ARBA00023136"/>
    </source>
</evidence>
<keyword evidence="5 9" id="KW-0812">Transmembrane</keyword>
<dbReference type="NCBIfam" id="NF008272">
    <property type="entry name" value="PRK11049.1"/>
    <property type="match status" value="1"/>
</dbReference>
<organism evidence="11 12">
    <name type="scientific">Arthrobacter crystallopoietes BAB-32</name>
    <dbReference type="NCBI Taxonomy" id="1246476"/>
    <lineage>
        <taxon>Bacteria</taxon>
        <taxon>Bacillati</taxon>
        <taxon>Actinomycetota</taxon>
        <taxon>Actinomycetes</taxon>
        <taxon>Micrococcales</taxon>
        <taxon>Micrococcaceae</taxon>
        <taxon>Crystallibacter</taxon>
    </lineage>
</organism>
<dbReference type="AlphaFoldDB" id="N1V8Z9"/>
<dbReference type="RefSeq" id="WP_005268484.1">
    <property type="nucleotide sequence ID" value="NZ_ANPE02000103.1"/>
</dbReference>
<evidence type="ECO:0000256" key="9">
    <source>
        <dbReference type="SAM" id="Phobius"/>
    </source>
</evidence>
<dbReference type="PANTHER" id="PTHR43495">
    <property type="entry name" value="GABA PERMEASE"/>
    <property type="match status" value="1"/>
</dbReference>
<comment type="subcellular location">
    <subcellularLocation>
        <location evidence="1">Cell membrane</location>
        <topology evidence="1">Multi-pass membrane protein</topology>
    </subcellularLocation>
</comment>
<dbReference type="GO" id="GO:0055085">
    <property type="term" value="P:transmembrane transport"/>
    <property type="evidence" value="ECO:0007669"/>
    <property type="project" value="InterPro"/>
</dbReference>
<dbReference type="PANTHER" id="PTHR43495:SF2">
    <property type="entry name" value="D-SERINE_D-ALANINE_GLYCINE TRANSPORTER"/>
    <property type="match status" value="1"/>
</dbReference>
<feature type="transmembrane region" description="Helical" evidence="9">
    <location>
        <begin position="100"/>
        <end position="122"/>
    </location>
</feature>
<feature type="transmembrane region" description="Helical" evidence="9">
    <location>
        <begin position="434"/>
        <end position="454"/>
    </location>
</feature>
<evidence type="ECO:0000256" key="5">
    <source>
        <dbReference type="ARBA" id="ARBA00022692"/>
    </source>
</evidence>
<dbReference type="InterPro" id="IPR004841">
    <property type="entry name" value="AA-permease/SLC12A_dom"/>
</dbReference>
<dbReference type="GO" id="GO:0005886">
    <property type="term" value="C:plasma membrane"/>
    <property type="evidence" value="ECO:0007669"/>
    <property type="project" value="UniProtKB-SubCell"/>
</dbReference>
<feature type="transmembrane region" description="Helical" evidence="9">
    <location>
        <begin position="365"/>
        <end position="391"/>
    </location>
</feature>
<proteinExistence type="inferred from homology"/>
<evidence type="ECO:0000313" key="12">
    <source>
        <dbReference type="Proteomes" id="UP000010729"/>
    </source>
</evidence>
<keyword evidence="4" id="KW-1003">Cell membrane</keyword>
<feature type="transmembrane region" description="Helical" evidence="9">
    <location>
        <begin position="246"/>
        <end position="265"/>
    </location>
</feature>
<evidence type="ECO:0000256" key="4">
    <source>
        <dbReference type="ARBA" id="ARBA00022475"/>
    </source>
</evidence>
<dbReference type="OrthoDB" id="5297508at2"/>
<dbReference type="EMBL" id="ANPE02000103">
    <property type="protein sequence ID" value="EMY34728.1"/>
    <property type="molecule type" value="Genomic_DNA"/>
</dbReference>
<feature type="transmembrane region" description="Helical" evidence="9">
    <location>
        <begin position="205"/>
        <end position="225"/>
    </location>
</feature>
<evidence type="ECO:0000256" key="6">
    <source>
        <dbReference type="ARBA" id="ARBA00022970"/>
    </source>
</evidence>
<feature type="transmembrane region" description="Helical" evidence="9">
    <location>
        <begin position="411"/>
        <end position="428"/>
    </location>
</feature>
<dbReference type="PROSITE" id="PS00218">
    <property type="entry name" value="AMINO_ACID_PERMEASE_1"/>
    <property type="match status" value="1"/>
</dbReference>
<evidence type="ECO:0000256" key="3">
    <source>
        <dbReference type="ARBA" id="ARBA00022448"/>
    </source>
</evidence>
<dbReference type="GO" id="GO:0006865">
    <property type="term" value="P:amino acid transport"/>
    <property type="evidence" value="ECO:0007669"/>
    <property type="project" value="UniProtKB-KW"/>
</dbReference>
<feature type="domain" description="Amino acid permease/ SLC12A" evidence="10">
    <location>
        <begin position="22"/>
        <end position="460"/>
    </location>
</feature>
<dbReference type="Pfam" id="PF00324">
    <property type="entry name" value="AA_permease"/>
    <property type="match status" value="1"/>
</dbReference>